<dbReference type="PANTHER" id="PTHR13308:SF40">
    <property type="entry name" value="NEDD4-BINDING PROTEIN 2-LIKE 1"/>
    <property type="match status" value="1"/>
</dbReference>
<protein>
    <recommendedName>
        <fullName evidence="4">ATP-binding protein</fullName>
    </recommendedName>
</protein>
<name>A0ABN8TUV8_9VIBR</name>
<keyword evidence="1" id="KW-1133">Transmembrane helix</keyword>
<accession>A0ABN8TUV8</accession>
<keyword evidence="1" id="KW-0472">Membrane</keyword>
<comment type="caution">
    <text evidence="2">The sequence shown here is derived from an EMBL/GenBank/DDBJ whole genome shotgun (WGS) entry which is preliminary data.</text>
</comment>
<evidence type="ECO:0008006" key="4">
    <source>
        <dbReference type="Google" id="ProtNLM"/>
    </source>
</evidence>
<keyword evidence="1" id="KW-0812">Transmembrane</keyword>
<dbReference type="InterPro" id="IPR027417">
    <property type="entry name" value="P-loop_NTPase"/>
</dbReference>
<dbReference type="PANTHER" id="PTHR13308">
    <property type="entry name" value="NEDD4-BINDING PROTEIN 2-LIKE 1"/>
    <property type="match status" value="1"/>
</dbReference>
<proteinExistence type="predicted"/>
<feature type="transmembrane region" description="Helical" evidence="1">
    <location>
        <begin position="20"/>
        <end position="41"/>
    </location>
</feature>
<dbReference type="SUPFAM" id="SSF52540">
    <property type="entry name" value="P-loop containing nucleoside triphosphate hydrolases"/>
    <property type="match status" value="1"/>
</dbReference>
<dbReference type="EMBL" id="CALYLK010000135">
    <property type="protein sequence ID" value="CAH8224486.1"/>
    <property type="molecule type" value="Genomic_DNA"/>
</dbReference>
<evidence type="ECO:0000313" key="2">
    <source>
        <dbReference type="EMBL" id="CAH8224486.1"/>
    </source>
</evidence>
<gene>
    <name evidence="2" type="ORF">VAE063_940176</name>
</gene>
<organism evidence="2 3">
    <name type="scientific">Vibrio aestuarianus</name>
    <dbReference type="NCBI Taxonomy" id="28171"/>
    <lineage>
        <taxon>Bacteria</taxon>
        <taxon>Pseudomonadati</taxon>
        <taxon>Pseudomonadota</taxon>
        <taxon>Gammaproteobacteria</taxon>
        <taxon>Vibrionales</taxon>
        <taxon>Vibrionaceae</taxon>
        <taxon>Vibrio</taxon>
    </lineage>
</organism>
<evidence type="ECO:0000313" key="3">
    <source>
        <dbReference type="Proteomes" id="UP001152658"/>
    </source>
</evidence>
<dbReference type="InterPro" id="IPR026302">
    <property type="entry name" value="NEDD4-bd_p2"/>
</dbReference>
<evidence type="ECO:0000256" key="1">
    <source>
        <dbReference type="SAM" id="Phobius"/>
    </source>
</evidence>
<sequence>MKIRYTFPTRRLPALQAVWVYSVPTSNLIMLPFMTLTLTLVRGLPGSGKSTLAKAMSGRHLEADMYFVNEHGEYHYHPEKIQQAHQWCQRQAQQWLAKGESVVVSNTFIRHWEMKAYKQLAKRYKARLKIIICRGQFQNVHGVDDATVERMRQQWQE</sequence>
<dbReference type="Gene3D" id="3.40.50.300">
    <property type="entry name" value="P-loop containing nucleotide triphosphate hydrolases"/>
    <property type="match status" value="1"/>
</dbReference>
<reference evidence="2" key="1">
    <citation type="submission" date="2022-06" db="EMBL/GenBank/DDBJ databases">
        <authorList>
            <person name="Goudenege D."/>
            <person name="Le Roux F."/>
        </authorList>
    </citation>
    <scope>NUCLEOTIDE SEQUENCE</scope>
    <source>
        <strain evidence="2">12-063</strain>
    </source>
</reference>
<dbReference type="Proteomes" id="UP001152658">
    <property type="component" value="Unassembled WGS sequence"/>
</dbReference>
<dbReference type="Pfam" id="PF13671">
    <property type="entry name" value="AAA_33"/>
    <property type="match status" value="1"/>
</dbReference>
<keyword evidence="3" id="KW-1185">Reference proteome</keyword>